<evidence type="ECO:0000313" key="2">
    <source>
        <dbReference type="Proteomes" id="UP000613580"/>
    </source>
</evidence>
<sequence>MQLLLPAFLRKLWPHPTDGTSIPGLWDDKQRRGTYSQTVDEWRNELLLLPRRDALANGVVVTHVEHLQLRERSGFRVHALHEPSGRELVLDVERRSHDVVHRGAKDGAKRKNAQVVATLTFPPCERPRVIQVAFVLCALSRFRAPEIDGTSTSWFVGAACECLQEEFKGGVRDVEAGQPEIAGANAALIGSVLTEYRTQMERYLVAFEGVQGGSRDSPSHE</sequence>
<comment type="caution">
    <text evidence="1">The sequence shown here is derived from an EMBL/GenBank/DDBJ whole genome shotgun (WGS) entry which is preliminary data.</text>
</comment>
<accession>A0A8H6SPH9</accession>
<name>A0A8H6SPH9_MYCCL</name>
<gene>
    <name evidence="1" type="ORF">HMN09_00888600</name>
</gene>
<proteinExistence type="predicted"/>
<protein>
    <submittedName>
        <fullName evidence="1">Uncharacterized protein</fullName>
    </submittedName>
</protein>
<keyword evidence="2" id="KW-1185">Reference proteome</keyword>
<dbReference type="Proteomes" id="UP000613580">
    <property type="component" value="Unassembled WGS sequence"/>
</dbReference>
<dbReference type="EMBL" id="JACAZE010000012">
    <property type="protein sequence ID" value="KAF7302542.1"/>
    <property type="molecule type" value="Genomic_DNA"/>
</dbReference>
<organism evidence="1 2">
    <name type="scientific">Mycena chlorophos</name>
    <name type="common">Agaric fungus</name>
    <name type="synonym">Agaricus chlorophos</name>
    <dbReference type="NCBI Taxonomy" id="658473"/>
    <lineage>
        <taxon>Eukaryota</taxon>
        <taxon>Fungi</taxon>
        <taxon>Dikarya</taxon>
        <taxon>Basidiomycota</taxon>
        <taxon>Agaricomycotina</taxon>
        <taxon>Agaricomycetes</taxon>
        <taxon>Agaricomycetidae</taxon>
        <taxon>Agaricales</taxon>
        <taxon>Marasmiineae</taxon>
        <taxon>Mycenaceae</taxon>
        <taxon>Mycena</taxon>
    </lineage>
</organism>
<dbReference type="AlphaFoldDB" id="A0A8H6SPH9"/>
<evidence type="ECO:0000313" key="1">
    <source>
        <dbReference type="EMBL" id="KAF7302542.1"/>
    </source>
</evidence>
<reference evidence="1" key="1">
    <citation type="submission" date="2020-05" db="EMBL/GenBank/DDBJ databases">
        <title>Mycena genomes resolve the evolution of fungal bioluminescence.</title>
        <authorList>
            <person name="Tsai I.J."/>
        </authorList>
    </citation>
    <scope>NUCLEOTIDE SEQUENCE</scope>
    <source>
        <strain evidence="1">110903Hualien_Pintung</strain>
    </source>
</reference>